<dbReference type="Pfam" id="PF00078">
    <property type="entry name" value="RVT_1"/>
    <property type="match status" value="1"/>
</dbReference>
<feature type="domain" description="Reverse transcriptase" evidence="1">
    <location>
        <begin position="13"/>
        <end position="145"/>
    </location>
</feature>
<accession>A0A6S7IVW8</accession>
<proteinExistence type="predicted"/>
<comment type="caution">
    <text evidence="2">The sequence shown here is derived from an EMBL/GenBank/DDBJ whole genome shotgun (WGS) entry which is preliminary data.</text>
</comment>
<organism evidence="2 3">
    <name type="scientific">Paramuricea clavata</name>
    <name type="common">Red gorgonian</name>
    <name type="synonym">Violescent sea-whip</name>
    <dbReference type="NCBI Taxonomy" id="317549"/>
    <lineage>
        <taxon>Eukaryota</taxon>
        <taxon>Metazoa</taxon>
        <taxon>Cnidaria</taxon>
        <taxon>Anthozoa</taxon>
        <taxon>Octocorallia</taxon>
        <taxon>Malacalcyonacea</taxon>
        <taxon>Plexauridae</taxon>
        <taxon>Paramuricea</taxon>
    </lineage>
</organism>
<evidence type="ECO:0000313" key="2">
    <source>
        <dbReference type="EMBL" id="CAB4021873.1"/>
    </source>
</evidence>
<gene>
    <name evidence="2" type="ORF">PACLA_8A076427</name>
</gene>
<dbReference type="EMBL" id="CACRXK020011675">
    <property type="protein sequence ID" value="CAB4021873.1"/>
    <property type="molecule type" value="Genomic_DNA"/>
</dbReference>
<dbReference type="Proteomes" id="UP001152795">
    <property type="component" value="Unassembled WGS sequence"/>
</dbReference>
<protein>
    <recommendedName>
        <fullName evidence="1">Reverse transcriptase domain-containing protein</fullName>
    </recommendedName>
</protein>
<dbReference type="OrthoDB" id="6377262at2759"/>
<name>A0A6S7IVW8_PARCT</name>
<dbReference type="AlphaFoldDB" id="A0A6S7IVW8"/>
<evidence type="ECO:0000259" key="1">
    <source>
        <dbReference type="Pfam" id="PF00078"/>
    </source>
</evidence>
<evidence type="ECO:0000313" key="3">
    <source>
        <dbReference type="Proteomes" id="UP001152795"/>
    </source>
</evidence>
<feature type="non-terminal residue" evidence="2">
    <location>
        <position position="379"/>
    </location>
</feature>
<sequence>LLDLGVRSSLLPWIINFLTNRQHRVKLGGKTSDWLPMNAGVPQGTKLGLILFLAMINDLDVKPHATDIWKFVDDISTSENITKGSNSKFQFCIDTINSWASCNLMKLNPQKCKELRVCFLRESPDLSPLLIDGHALEVVRSHKVLGLVIQNDLKWNAHIESVVSKASKRLYIIRILRRGGVPAEDLLSIYFALIRSVLEYCCVVWHHALPLYLADDLERVQKRALRIILPGYSYREALAQLGCSRLDERREHHCFNTMKRIEIEGPLSKYVPLSRASSNDYELRNSNTLTTIKCRTERYRRSFFPSTKLARRFKHLNKVNRSQESVAKVADVLTLENMLSDESEMPTKKPIGLSSTKVYLGNQSQRTTWQVKRKVDKSH</sequence>
<reference evidence="2" key="1">
    <citation type="submission" date="2020-04" db="EMBL/GenBank/DDBJ databases">
        <authorList>
            <person name="Alioto T."/>
            <person name="Alioto T."/>
            <person name="Gomez Garrido J."/>
        </authorList>
    </citation>
    <scope>NUCLEOTIDE SEQUENCE</scope>
    <source>
        <strain evidence="2">A484AB</strain>
    </source>
</reference>
<keyword evidence="3" id="KW-1185">Reference proteome</keyword>
<dbReference type="InterPro" id="IPR000477">
    <property type="entry name" value="RT_dom"/>
</dbReference>
<dbReference type="PANTHER" id="PTHR33332">
    <property type="entry name" value="REVERSE TRANSCRIPTASE DOMAIN-CONTAINING PROTEIN"/>
    <property type="match status" value="1"/>
</dbReference>